<dbReference type="InterPro" id="IPR007275">
    <property type="entry name" value="YTH_domain"/>
</dbReference>
<evidence type="ECO:0000313" key="5">
    <source>
        <dbReference type="Proteomes" id="UP001341281"/>
    </source>
</evidence>
<sequence>MQEVSDPPETERETETKLGTSIRKDAVFEQGSGGSMKFEEDGHLLPQTKRDLSHLDYQACSTETNYVSEFGSHAYCKDSLSLGREHHRQKPTSNCSWEKSSALEATSSSPDAFGMLRTKTNTLSARPDYSSSYPSTAPHMRKYPGPGASELDYGLNHSEHCYGRSDRFTAFSSHKGEHCNEMVNYARGSHHAYETNYISRQWRFDRGPSYGDEIPSLSSKKYYEASSRSSQGHYGPQTPLFSRRHGYGDEIPSLLPNWRYRDKIPSQSGHWCHDADAYTPSRYQQGASHGNGHSRNNFGRIDTNEQTKIITSKHTFSKHRMFNGVANSKHHHRINMKDNHRRNSEDINDQVCGPRANKLNNASVSSTAKDIMSPLIRRDQFNRPDFLVQYKQAKFFMIKSFSEDDIHKGIKYNVWASTPHGNNKLDAAYHEAQSLMKENGEKCPVFLFFSVNTSGQFVGLAEMLGPVDFKKTMDFWKKDIWSGFFPVIWHIIKDIPNRLFRHIILENNDNRIVTFSRDTQEIGLPQGLQMLKIFKDHPQGTSILDDFDFYEEKDSARRAQKRGNSESKHEAQCSDDLKSMVCAVLFSYVTLLPHNNFKNGHLLLPDVYNRIARIL</sequence>
<dbReference type="GO" id="GO:0003729">
    <property type="term" value="F:mRNA binding"/>
    <property type="evidence" value="ECO:0007669"/>
    <property type="project" value="UniProtKB-UniRule"/>
</dbReference>
<dbReference type="PANTHER" id="PTHR12357">
    <property type="entry name" value="YTH YT521-B HOMOLOGY DOMAIN-CONTAINING"/>
    <property type="match status" value="1"/>
</dbReference>
<dbReference type="EMBL" id="CP144754">
    <property type="protein sequence ID" value="WVZ95692.1"/>
    <property type="molecule type" value="Genomic_DNA"/>
</dbReference>
<evidence type="ECO:0000259" key="3">
    <source>
        <dbReference type="PROSITE" id="PS50882"/>
    </source>
</evidence>
<dbReference type="AlphaFoldDB" id="A0AAQ3USM2"/>
<dbReference type="InterPro" id="IPR045168">
    <property type="entry name" value="YTH_prot"/>
</dbReference>
<dbReference type="CDD" id="cd21134">
    <property type="entry name" value="YTH"/>
    <property type="match status" value="1"/>
</dbReference>
<gene>
    <name evidence="4" type="ORF">U9M48_041424</name>
</gene>
<dbReference type="PROSITE" id="PS50882">
    <property type="entry name" value="YTH"/>
    <property type="match status" value="1"/>
</dbReference>
<comment type="function">
    <text evidence="1">Specifically recognizes and binds N6-methyladenosine (m6A)-containing RNAs, and regulates mRNA stability. M6A is a modification present at internal sites of mRNAs and some non-coding RNAs and plays a role in mRNA stability and processing.</text>
</comment>
<protein>
    <recommendedName>
        <fullName evidence="1">YTH domain-containing family protein</fullName>
    </recommendedName>
</protein>
<keyword evidence="5" id="KW-1185">Reference proteome</keyword>
<organism evidence="4 5">
    <name type="scientific">Paspalum notatum var. saurae</name>
    <dbReference type="NCBI Taxonomy" id="547442"/>
    <lineage>
        <taxon>Eukaryota</taxon>
        <taxon>Viridiplantae</taxon>
        <taxon>Streptophyta</taxon>
        <taxon>Embryophyta</taxon>
        <taxon>Tracheophyta</taxon>
        <taxon>Spermatophyta</taxon>
        <taxon>Magnoliopsida</taxon>
        <taxon>Liliopsida</taxon>
        <taxon>Poales</taxon>
        <taxon>Poaceae</taxon>
        <taxon>PACMAD clade</taxon>
        <taxon>Panicoideae</taxon>
        <taxon>Andropogonodae</taxon>
        <taxon>Paspaleae</taxon>
        <taxon>Paspalinae</taxon>
        <taxon>Paspalum</taxon>
    </lineage>
</organism>
<evidence type="ECO:0000256" key="1">
    <source>
        <dbReference type="RuleBase" id="RU369095"/>
    </source>
</evidence>
<evidence type="ECO:0000313" key="4">
    <source>
        <dbReference type="EMBL" id="WVZ95692.1"/>
    </source>
</evidence>
<dbReference type="GO" id="GO:0061157">
    <property type="term" value="P:mRNA destabilization"/>
    <property type="evidence" value="ECO:0007669"/>
    <property type="project" value="TreeGrafter"/>
</dbReference>
<comment type="similarity">
    <text evidence="1">Belongs to the YTHDF family.</text>
</comment>
<feature type="region of interest" description="Disordered" evidence="2">
    <location>
        <begin position="1"/>
        <end position="44"/>
    </location>
</feature>
<dbReference type="PANTHER" id="PTHR12357:SF95">
    <property type="entry name" value="YTH DOMAIN-CONTAINING FAMILY PROTEIN"/>
    <property type="match status" value="1"/>
</dbReference>
<dbReference type="Gene3D" id="3.10.590.10">
    <property type="entry name" value="ph1033 like domains"/>
    <property type="match status" value="1"/>
</dbReference>
<proteinExistence type="inferred from homology"/>
<name>A0AAQ3USM2_PASNO</name>
<dbReference type="Proteomes" id="UP001341281">
    <property type="component" value="Chromosome 10"/>
</dbReference>
<accession>A0AAQ3USM2</accession>
<feature type="compositionally biased region" description="Basic and acidic residues" evidence="2">
    <location>
        <begin position="9"/>
        <end position="27"/>
    </location>
</feature>
<keyword evidence="1" id="KW-0694">RNA-binding</keyword>
<evidence type="ECO:0000256" key="2">
    <source>
        <dbReference type="SAM" id="MobiDB-lite"/>
    </source>
</evidence>
<dbReference type="Pfam" id="PF04146">
    <property type="entry name" value="YTH"/>
    <property type="match status" value="1"/>
</dbReference>
<dbReference type="GO" id="GO:0005737">
    <property type="term" value="C:cytoplasm"/>
    <property type="evidence" value="ECO:0007669"/>
    <property type="project" value="TreeGrafter"/>
</dbReference>
<dbReference type="GO" id="GO:1990247">
    <property type="term" value="F:N6-methyladenosine-containing RNA reader activity"/>
    <property type="evidence" value="ECO:0007669"/>
    <property type="project" value="UniProtKB-UniRule"/>
</dbReference>
<reference evidence="4 5" key="1">
    <citation type="submission" date="2024-02" db="EMBL/GenBank/DDBJ databases">
        <title>High-quality chromosome-scale genome assembly of Pensacola bahiagrass (Paspalum notatum Flugge var. saurae).</title>
        <authorList>
            <person name="Vega J.M."/>
            <person name="Podio M."/>
            <person name="Orjuela J."/>
            <person name="Siena L.A."/>
            <person name="Pessino S.C."/>
            <person name="Combes M.C."/>
            <person name="Mariac C."/>
            <person name="Albertini E."/>
            <person name="Pupilli F."/>
            <person name="Ortiz J.P.A."/>
            <person name="Leblanc O."/>
        </authorList>
    </citation>
    <scope>NUCLEOTIDE SEQUENCE [LARGE SCALE GENOMIC DNA]</scope>
    <source>
        <strain evidence="4">R1</strain>
        <tissue evidence="4">Leaf</tissue>
    </source>
</reference>
<feature type="domain" description="YTH" evidence="3">
    <location>
        <begin position="393"/>
        <end position="534"/>
    </location>
</feature>